<gene>
    <name evidence="2" type="ORF">AKAME5_002601600</name>
</gene>
<comment type="caution">
    <text evidence="2">The sequence shown here is derived from an EMBL/GenBank/DDBJ whole genome shotgun (WGS) entry which is preliminary data.</text>
</comment>
<evidence type="ECO:0000313" key="2">
    <source>
        <dbReference type="EMBL" id="GLD74684.1"/>
    </source>
</evidence>
<feature type="region of interest" description="Disordered" evidence="1">
    <location>
        <begin position="29"/>
        <end position="92"/>
    </location>
</feature>
<dbReference type="Proteomes" id="UP001279410">
    <property type="component" value="Unassembled WGS sequence"/>
</dbReference>
<organism evidence="2 3">
    <name type="scientific">Lates japonicus</name>
    <name type="common">Japanese lates</name>
    <dbReference type="NCBI Taxonomy" id="270547"/>
    <lineage>
        <taxon>Eukaryota</taxon>
        <taxon>Metazoa</taxon>
        <taxon>Chordata</taxon>
        <taxon>Craniata</taxon>
        <taxon>Vertebrata</taxon>
        <taxon>Euteleostomi</taxon>
        <taxon>Actinopterygii</taxon>
        <taxon>Neopterygii</taxon>
        <taxon>Teleostei</taxon>
        <taxon>Neoteleostei</taxon>
        <taxon>Acanthomorphata</taxon>
        <taxon>Carangaria</taxon>
        <taxon>Carangaria incertae sedis</taxon>
        <taxon>Centropomidae</taxon>
        <taxon>Lates</taxon>
    </lineage>
</organism>
<feature type="compositionally biased region" description="Polar residues" evidence="1">
    <location>
        <begin position="29"/>
        <end position="71"/>
    </location>
</feature>
<dbReference type="InterPro" id="IPR027267">
    <property type="entry name" value="AH/BAR_dom_sf"/>
</dbReference>
<dbReference type="EMBL" id="BRZM01002413">
    <property type="protein sequence ID" value="GLD74684.1"/>
    <property type="molecule type" value="Genomic_DNA"/>
</dbReference>
<keyword evidence="3" id="KW-1185">Reference proteome</keyword>
<dbReference type="SUPFAM" id="SSF103657">
    <property type="entry name" value="BAR/IMD domain-like"/>
    <property type="match status" value="1"/>
</dbReference>
<protein>
    <submittedName>
        <fullName evidence="2">Endophilin-B1-like protein</fullName>
    </submittedName>
</protein>
<sequence length="92" mass="9982">MNHMRSLTDFVEAQASYFDQCNQHAQELQKQLASGTANDSETGNGVANEPMTTNAVADEPQTTSETANEQPAINGEDVQESSSAGQDWFSRD</sequence>
<dbReference type="AlphaFoldDB" id="A0AAD3RLC1"/>
<accession>A0AAD3RLC1</accession>
<dbReference type="Gene3D" id="1.20.1270.60">
    <property type="entry name" value="Arfaptin homology (AH) domain/BAR domain"/>
    <property type="match status" value="1"/>
</dbReference>
<evidence type="ECO:0000313" key="3">
    <source>
        <dbReference type="Proteomes" id="UP001279410"/>
    </source>
</evidence>
<evidence type="ECO:0000256" key="1">
    <source>
        <dbReference type="SAM" id="MobiDB-lite"/>
    </source>
</evidence>
<reference evidence="2" key="1">
    <citation type="submission" date="2022-08" db="EMBL/GenBank/DDBJ databases">
        <title>Genome sequencing of akame (Lates japonicus).</title>
        <authorList>
            <person name="Hashiguchi Y."/>
            <person name="Takahashi H."/>
        </authorList>
    </citation>
    <scope>NUCLEOTIDE SEQUENCE</scope>
    <source>
        <strain evidence="2">Kochi</strain>
    </source>
</reference>
<proteinExistence type="predicted"/>
<name>A0AAD3RLC1_LATJO</name>